<dbReference type="Proteomes" id="UP000325466">
    <property type="component" value="Unassembled WGS sequence"/>
</dbReference>
<name>A0ABQ0YTI5_9NOCA</name>
<feature type="region of interest" description="Disordered" evidence="1">
    <location>
        <begin position="1"/>
        <end position="45"/>
    </location>
</feature>
<reference evidence="2 3" key="1">
    <citation type="journal article" date="2018" name="Biodegradation">
        <title>1,4-Dioxane degradation characteristics of Rhodococcus aetherivorans JCM 14343.</title>
        <authorList>
            <person name="Inoue D."/>
            <person name="Tsunoda T."/>
            <person name="Yamamoto N."/>
            <person name="Ike M."/>
            <person name="Sei K."/>
        </authorList>
    </citation>
    <scope>NUCLEOTIDE SEQUENCE [LARGE SCALE GENOMIC DNA]</scope>
    <source>
        <strain evidence="2 3">JCM 14343</strain>
    </source>
</reference>
<evidence type="ECO:0000313" key="3">
    <source>
        <dbReference type="Proteomes" id="UP000325466"/>
    </source>
</evidence>
<evidence type="ECO:0000256" key="1">
    <source>
        <dbReference type="SAM" id="MobiDB-lite"/>
    </source>
</evidence>
<organism evidence="2 3">
    <name type="scientific">Rhodococcus aetherivorans</name>
    <dbReference type="NCBI Taxonomy" id="191292"/>
    <lineage>
        <taxon>Bacteria</taxon>
        <taxon>Bacillati</taxon>
        <taxon>Actinomycetota</taxon>
        <taxon>Actinomycetes</taxon>
        <taxon>Mycobacteriales</taxon>
        <taxon>Nocardiaceae</taxon>
        <taxon>Rhodococcus</taxon>
    </lineage>
</organism>
<comment type="caution">
    <text evidence="2">The sequence shown here is derived from an EMBL/GenBank/DDBJ whole genome shotgun (WGS) entry which is preliminary data.</text>
</comment>
<dbReference type="EMBL" id="BLAH01000143">
    <property type="protein sequence ID" value="GES39963.1"/>
    <property type="molecule type" value="Genomic_DNA"/>
</dbReference>
<keyword evidence="3" id="KW-1185">Reference proteome</keyword>
<accession>A0ABQ0YTI5</accession>
<evidence type="ECO:0000313" key="2">
    <source>
        <dbReference type="EMBL" id="GES39963.1"/>
    </source>
</evidence>
<sequence>MLGRFTVGVPEDRRDRSGGPSRSGGSEAAALRKHRSLELSSLPPA</sequence>
<gene>
    <name evidence="2" type="ORF">RAJCM14343_5241</name>
</gene>
<protein>
    <submittedName>
        <fullName evidence="2">Uncharacterized protein</fullName>
    </submittedName>
</protein>
<proteinExistence type="predicted"/>